<gene>
    <name evidence="4" type="primary">macB_4</name>
    <name evidence="4" type="ORF">COL8621_02557</name>
</gene>
<dbReference type="Pfam" id="PF00005">
    <property type="entry name" value="ABC_tran"/>
    <property type="match status" value="1"/>
</dbReference>
<proteinExistence type="predicted"/>
<feature type="domain" description="ABC transporter" evidence="3">
    <location>
        <begin position="5"/>
        <end position="222"/>
    </location>
</feature>
<evidence type="ECO:0000259" key="3">
    <source>
        <dbReference type="PROSITE" id="PS50893"/>
    </source>
</evidence>
<dbReference type="SMART" id="SM00382">
    <property type="entry name" value="AAA"/>
    <property type="match status" value="1"/>
</dbReference>
<dbReference type="PANTHER" id="PTHR24220:SF611">
    <property type="entry name" value="ATP-BINDING COMPONENT OF ABC TRANSPORTER-RELATED"/>
    <property type="match status" value="1"/>
</dbReference>
<dbReference type="EMBL" id="FXYE01000002">
    <property type="protein sequence ID" value="SMX44447.1"/>
    <property type="molecule type" value="Genomic_DNA"/>
</dbReference>
<sequence>MTLSLNLSDLMVTAPGGRVLLNVPSLQLAAGQTLGIAGPSGAGKSTLLFALAGLVDNQRGRVRWGGDDLGAMRPAQRAAFRQDHIGMIFQDFMLFDELGGAANAGIAALFQPRAARAHFRKRAAERLTRLGVADGARPVATYSGGERQRVAVARAMAAGAGVLLADEPTASLHRDAADALTDDLLRDVRESGTTMIVVSHDAGMLGRMDRVVYLRDGGLADA</sequence>
<reference evidence="5" key="1">
    <citation type="submission" date="2017-05" db="EMBL/GenBank/DDBJ databases">
        <authorList>
            <person name="Rodrigo-Torres L."/>
            <person name="Arahal R. D."/>
            <person name="Lucena T."/>
        </authorList>
    </citation>
    <scope>NUCLEOTIDE SEQUENCE [LARGE SCALE GENOMIC DNA]</scope>
    <source>
        <strain evidence="5">CECT 8621</strain>
    </source>
</reference>
<dbReference type="PANTHER" id="PTHR24220">
    <property type="entry name" value="IMPORT ATP-BINDING PROTEIN"/>
    <property type="match status" value="1"/>
</dbReference>
<dbReference type="RefSeq" id="WP_093967694.1">
    <property type="nucleotide sequence ID" value="NZ_FXYE01000002.1"/>
</dbReference>
<dbReference type="Proteomes" id="UP000202922">
    <property type="component" value="Unassembled WGS sequence"/>
</dbReference>
<evidence type="ECO:0000256" key="2">
    <source>
        <dbReference type="ARBA" id="ARBA00022840"/>
    </source>
</evidence>
<keyword evidence="2 4" id="KW-0067">ATP-binding</keyword>
<keyword evidence="1" id="KW-0547">Nucleotide-binding</keyword>
<keyword evidence="5" id="KW-1185">Reference proteome</keyword>
<dbReference type="InterPro" id="IPR017871">
    <property type="entry name" value="ABC_transporter-like_CS"/>
</dbReference>
<dbReference type="PROSITE" id="PS00211">
    <property type="entry name" value="ABC_TRANSPORTER_1"/>
    <property type="match status" value="1"/>
</dbReference>
<dbReference type="PROSITE" id="PS50893">
    <property type="entry name" value="ABC_TRANSPORTER_2"/>
    <property type="match status" value="1"/>
</dbReference>
<dbReference type="EC" id="3.6.3.-" evidence="4"/>
<evidence type="ECO:0000256" key="1">
    <source>
        <dbReference type="ARBA" id="ARBA00022741"/>
    </source>
</evidence>
<dbReference type="GO" id="GO:0005886">
    <property type="term" value="C:plasma membrane"/>
    <property type="evidence" value="ECO:0007669"/>
    <property type="project" value="TreeGrafter"/>
</dbReference>
<dbReference type="GO" id="GO:0005524">
    <property type="term" value="F:ATP binding"/>
    <property type="evidence" value="ECO:0007669"/>
    <property type="project" value="UniProtKB-KW"/>
</dbReference>
<dbReference type="InterPro" id="IPR027417">
    <property type="entry name" value="P-loop_NTPase"/>
</dbReference>
<evidence type="ECO:0000313" key="4">
    <source>
        <dbReference type="EMBL" id="SMX44447.1"/>
    </source>
</evidence>
<dbReference type="SUPFAM" id="SSF52540">
    <property type="entry name" value="P-loop containing nucleoside triphosphate hydrolases"/>
    <property type="match status" value="1"/>
</dbReference>
<dbReference type="AlphaFoldDB" id="A0A238KP66"/>
<dbReference type="InterPro" id="IPR003593">
    <property type="entry name" value="AAA+_ATPase"/>
</dbReference>
<accession>A0A238KP66</accession>
<name>A0A238KP66_9RHOB</name>
<dbReference type="GO" id="GO:0016887">
    <property type="term" value="F:ATP hydrolysis activity"/>
    <property type="evidence" value="ECO:0007669"/>
    <property type="project" value="InterPro"/>
</dbReference>
<evidence type="ECO:0000313" key="5">
    <source>
        <dbReference type="Proteomes" id="UP000202922"/>
    </source>
</evidence>
<protein>
    <submittedName>
        <fullName evidence="4">Macrolide export ATP-binding/permease protein MacB</fullName>
        <ecNumber evidence="4">3.6.3.-</ecNumber>
    </submittedName>
</protein>
<dbReference type="GO" id="GO:0022857">
    <property type="term" value="F:transmembrane transporter activity"/>
    <property type="evidence" value="ECO:0007669"/>
    <property type="project" value="TreeGrafter"/>
</dbReference>
<dbReference type="InterPro" id="IPR003439">
    <property type="entry name" value="ABC_transporter-like_ATP-bd"/>
</dbReference>
<organism evidence="4 5">
    <name type="scientific">Actibacterium lipolyticum</name>
    <dbReference type="NCBI Taxonomy" id="1524263"/>
    <lineage>
        <taxon>Bacteria</taxon>
        <taxon>Pseudomonadati</taxon>
        <taxon>Pseudomonadota</taxon>
        <taxon>Alphaproteobacteria</taxon>
        <taxon>Rhodobacterales</taxon>
        <taxon>Roseobacteraceae</taxon>
        <taxon>Actibacterium</taxon>
    </lineage>
</organism>
<dbReference type="OrthoDB" id="9787227at2"/>
<keyword evidence="4" id="KW-0378">Hydrolase</keyword>
<dbReference type="Gene3D" id="3.40.50.300">
    <property type="entry name" value="P-loop containing nucleotide triphosphate hydrolases"/>
    <property type="match status" value="1"/>
</dbReference>
<dbReference type="InterPro" id="IPR015854">
    <property type="entry name" value="ABC_transpr_LolD-like"/>
</dbReference>